<comment type="similarity">
    <text evidence="2">Belongs to the bacterial histone-like protein family.</text>
</comment>
<dbReference type="PANTHER" id="PTHR33175:SF3">
    <property type="entry name" value="DNA-BINDING PROTEIN HU-BETA"/>
    <property type="match status" value="1"/>
</dbReference>
<sequence>MTISVKDLAKALAEKREITQKEALETIEDVFGLVLEHSKDNKVKVPFGYFEQVVRPARKGHNPQTGKAIEIPESRTLKFKVSSSVKNSLN</sequence>
<dbReference type="Gene3D" id="4.10.520.10">
    <property type="entry name" value="IHF-like DNA-binding proteins"/>
    <property type="match status" value="1"/>
</dbReference>
<name>A0A8S5RVG1_9CAUD</name>
<dbReference type="GO" id="GO:0030527">
    <property type="term" value="F:structural constituent of chromatin"/>
    <property type="evidence" value="ECO:0007669"/>
    <property type="project" value="InterPro"/>
</dbReference>
<accession>A0A8S5RVG1</accession>
<evidence type="ECO:0000313" key="3">
    <source>
        <dbReference type="EMBL" id="DAF42608.1"/>
    </source>
</evidence>
<dbReference type="SUPFAM" id="SSF47729">
    <property type="entry name" value="IHF-like DNA-binding proteins"/>
    <property type="match status" value="1"/>
</dbReference>
<evidence type="ECO:0000256" key="1">
    <source>
        <dbReference type="ARBA" id="ARBA00023125"/>
    </source>
</evidence>
<protein>
    <submittedName>
        <fullName evidence="3">DNA binding protein</fullName>
    </submittedName>
</protein>
<dbReference type="GO" id="GO:0003677">
    <property type="term" value="F:DNA binding"/>
    <property type="evidence" value="ECO:0007669"/>
    <property type="project" value="UniProtKB-KW"/>
</dbReference>
<proteinExistence type="inferred from homology"/>
<dbReference type="InterPro" id="IPR010992">
    <property type="entry name" value="IHF-like_DNA-bd_dom_sf"/>
</dbReference>
<evidence type="ECO:0000256" key="2">
    <source>
        <dbReference type="RuleBase" id="RU003939"/>
    </source>
</evidence>
<dbReference type="Pfam" id="PF00216">
    <property type="entry name" value="Bac_DNA_binding"/>
    <property type="match status" value="1"/>
</dbReference>
<dbReference type="EMBL" id="BK032497">
    <property type="protein sequence ID" value="DAF42608.1"/>
    <property type="molecule type" value="Genomic_DNA"/>
</dbReference>
<dbReference type="SMART" id="SM00411">
    <property type="entry name" value="BHL"/>
    <property type="match status" value="1"/>
</dbReference>
<keyword evidence="1" id="KW-0238">DNA-binding</keyword>
<organism evidence="3">
    <name type="scientific">Siphoviridae sp. ctHip2</name>
    <dbReference type="NCBI Taxonomy" id="2827830"/>
    <lineage>
        <taxon>Viruses</taxon>
        <taxon>Duplodnaviria</taxon>
        <taxon>Heunggongvirae</taxon>
        <taxon>Uroviricota</taxon>
        <taxon>Caudoviricetes</taxon>
    </lineage>
</organism>
<dbReference type="PANTHER" id="PTHR33175">
    <property type="entry name" value="DNA-BINDING PROTEIN HU"/>
    <property type="match status" value="1"/>
</dbReference>
<reference evidence="3" key="1">
    <citation type="journal article" date="2021" name="Proc. Natl. Acad. Sci. U.S.A.">
        <title>A Catalog of Tens of Thousands of Viruses from Human Metagenomes Reveals Hidden Associations with Chronic Diseases.</title>
        <authorList>
            <person name="Tisza M.J."/>
            <person name="Buck C.B."/>
        </authorList>
    </citation>
    <scope>NUCLEOTIDE SEQUENCE</scope>
    <source>
        <strain evidence="3">CtHip2</strain>
    </source>
</reference>
<dbReference type="InterPro" id="IPR000119">
    <property type="entry name" value="Hist_DNA-bd"/>
</dbReference>